<evidence type="ECO:0000313" key="2">
    <source>
        <dbReference type="WBParaSite" id="SPAL_0001401200.1"/>
    </source>
</evidence>
<proteinExistence type="predicted"/>
<name>A0A0N5C7V0_STREA</name>
<dbReference type="WBParaSite" id="SPAL_0001401200.1">
    <property type="protein sequence ID" value="SPAL_0001401200.1"/>
    <property type="gene ID" value="SPAL_0001401200"/>
</dbReference>
<accession>A0A0N5C7V0</accession>
<protein>
    <submittedName>
        <fullName evidence="2">Uncharacterized protein</fullName>
    </submittedName>
</protein>
<reference evidence="2" key="1">
    <citation type="submission" date="2017-02" db="UniProtKB">
        <authorList>
            <consortium name="WormBaseParasite"/>
        </authorList>
    </citation>
    <scope>IDENTIFICATION</scope>
</reference>
<organism evidence="1 2">
    <name type="scientific">Strongyloides papillosus</name>
    <name type="common">Intestinal threadworm</name>
    <dbReference type="NCBI Taxonomy" id="174720"/>
    <lineage>
        <taxon>Eukaryota</taxon>
        <taxon>Metazoa</taxon>
        <taxon>Ecdysozoa</taxon>
        <taxon>Nematoda</taxon>
        <taxon>Chromadorea</taxon>
        <taxon>Rhabditida</taxon>
        <taxon>Tylenchina</taxon>
        <taxon>Panagrolaimomorpha</taxon>
        <taxon>Strongyloidoidea</taxon>
        <taxon>Strongyloididae</taxon>
        <taxon>Strongyloides</taxon>
    </lineage>
</organism>
<sequence>MGNNNCRICHIGGRLWSLYKTSNDLIHFYRGSIDIPFLKPYNNMVLDGFHDIVVGILKKALSNILPSFQKCSSMTNVQMRNSILQYAEANNCFHYLNTLLHETVFDKYVSGGTLNKLTGSQINAMSFSLYNLMKDYINDNNVEVNRLKKVKNMIGILKSLLNLVVILSNGELDYKTAARYWEQSANNFIAGFDVETGFKLKWSIKVHNILHYNEMILHFKIPPYWMSTMRFENANFKLKQVLASTSSRINSPKTIVKKIKWMSFLQSYTNVKETYSNLRTWNYDIPLYEY</sequence>
<dbReference type="Proteomes" id="UP000046392">
    <property type="component" value="Unplaced"/>
</dbReference>
<keyword evidence="1" id="KW-1185">Reference proteome</keyword>
<dbReference type="AlphaFoldDB" id="A0A0N5C7V0"/>
<evidence type="ECO:0000313" key="1">
    <source>
        <dbReference type="Proteomes" id="UP000046392"/>
    </source>
</evidence>